<accession>A0AAN7Y496</accession>
<feature type="compositionally biased region" description="Basic and acidic residues" evidence="1">
    <location>
        <begin position="79"/>
        <end position="95"/>
    </location>
</feature>
<evidence type="ECO:0000313" key="2">
    <source>
        <dbReference type="EMBL" id="KAK5082133.1"/>
    </source>
</evidence>
<comment type="caution">
    <text evidence="2">The sequence shown here is derived from an EMBL/GenBank/DDBJ whole genome shotgun (WGS) entry which is preliminary data.</text>
</comment>
<feature type="compositionally biased region" description="Low complexity" evidence="1">
    <location>
        <begin position="283"/>
        <end position="297"/>
    </location>
</feature>
<reference evidence="2 3" key="1">
    <citation type="submission" date="2023-08" db="EMBL/GenBank/DDBJ databases">
        <title>Black Yeasts Isolated from many extreme environments.</title>
        <authorList>
            <person name="Coleine C."/>
            <person name="Stajich J.E."/>
            <person name="Selbmann L."/>
        </authorList>
    </citation>
    <scope>NUCLEOTIDE SEQUENCE [LARGE SCALE GENOMIC DNA]</scope>
    <source>
        <strain evidence="2 3">CCFEE 5910</strain>
    </source>
</reference>
<dbReference type="Proteomes" id="UP001309876">
    <property type="component" value="Unassembled WGS sequence"/>
</dbReference>
<protein>
    <submittedName>
        <fullName evidence="2">Uncharacterized protein</fullName>
    </submittedName>
</protein>
<gene>
    <name evidence="2" type="ORF">LTR05_007276</name>
</gene>
<feature type="compositionally biased region" description="Polar residues" evidence="1">
    <location>
        <begin position="31"/>
        <end position="45"/>
    </location>
</feature>
<dbReference type="EMBL" id="JAVRRJ010000008">
    <property type="protein sequence ID" value="KAK5082133.1"/>
    <property type="molecule type" value="Genomic_DNA"/>
</dbReference>
<feature type="compositionally biased region" description="Polar residues" evidence="1">
    <location>
        <begin position="411"/>
        <end position="424"/>
    </location>
</feature>
<name>A0AAN7Y496_9EURO</name>
<feature type="compositionally biased region" description="Basic and acidic residues" evidence="1">
    <location>
        <begin position="252"/>
        <end position="264"/>
    </location>
</feature>
<feature type="region of interest" description="Disordered" evidence="1">
    <location>
        <begin position="1"/>
        <end position="118"/>
    </location>
</feature>
<sequence length="445" mass="48110">MARSPPALAGKSHYLPNGHRVNKGDLRPYHATNTNGYDLNGKNQNDPPPPFPSIDEPYLGSNPPQDYYPDIPFLEDEYDSHPDRYNDAFRNDKPYDIPIGSPPTSHFGSPPSDIRSPRHKWPSALDAPLPPSYTGSVPNYATIGHVSGSVPDKFGLASPANSTISQNVAGPGVKESLIQPPTQNPKTTPLGASPAHAETSIGGRILYSEKYRQKSRPPMSSSLPVRDFDTRLGLDSDLPLLPSDLHDELLTTGDKMRGFSRPEQETSGSFKEGSDSLAIPRRSSNVVGSPPAASSPSRFHHIFKEQKEKSSNIGVVGSPLRESWLLGGDSTVSSRPGMQMSGISQALGQMNLDRTETGDSTGLRPNNIRGGYARQISSPGLTSTRIDEEGDPATFFPMDDESTRRGAVAWNDSQNSTSRKTTGEVSMPRGMPIKNGVKPIFGFHG</sequence>
<organism evidence="2 3">
    <name type="scientific">Lithohypha guttulata</name>
    <dbReference type="NCBI Taxonomy" id="1690604"/>
    <lineage>
        <taxon>Eukaryota</taxon>
        <taxon>Fungi</taxon>
        <taxon>Dikarya</taxon>
        <taxon>Ascomycota</taxon>
        <taxon>Pezizomycotina</taxon>
        <taxon>Eurotiomycetes</taxon>
        <taxon>Chaetothyriomycetidae</taxon>
        <taxon>Chaetothyriales</taxon>
        <taxon>Trichomeriaceae</taxon>
        <taxon>Lithohypha</taxon>
    </lineage>
</organism>
<evidence type="ECO:0000256" key="1">
    <source>
        <dbReference type="SAM" id="MobiDB-lite"/>
    </source>
</evidence>
<feature type="region of interest" description="Disordered" evidence="1">
    <location>
        <begin position="408"/>
        <end position="433"/>
    </location>
</feature>
<proteinExistence type="predicted"/>
<evidence type="ECO:0000313" key="3">
    <source>
        <dbReference type="Proteomes" id="UP001309876"/>
    </source>
</evidence>
<keyword evidence="3" id="KW-1185">Reference proteome</keyword>
<feature type="region of interest" description="Disordered" evidence="1">
    <location>
        <begin position="252"/>
        <end position="297"/>
    </location>
</feature>
<dbReference type="AlphaFoldDB" id="A0AAN7Y496"/>